<feature type="compositionally biased region" description="Low complexity" evidence="1">
    <location>
        <begin position="1842"/>
        <end position="1852"/>
    </location>
</feature>
<proteinExistence type="predicted"/>
<dbReference type="eggNOG" id="KOG2039">
    <property type="taxonomic scope" value="Eukaryota"/>
</dbReference>
<feature type="compositionally biased region" description="Basic and acidic residues" evidence="1">
    <location>
        <begin position="836"/>
        <end position="850"/>
    </location>
</feature>
<protein>
    <submittedName>
        <fullName evidence="3">Tudor</fullName>
    </submittedName>
</protein>
<feature type="domain" description="Tudor" evidence="2">
    <location>
        <begin position="276"/>
        <end position="334"/>
    </location>
</feature>
<dbReference type="GO" id="GO:0007283">
    <property type="term" value="P:spermatogenesis"/>
    <property type="evidence" value="ECO:0000318"/>
    <property type="project" value="GO_Central"/>
</dbReference>
<accession>D6WEA3</accession>
<dbReference type="GO" id="GO:0034587">
    <property type="term" value="P:piRNA processing"/>
    <property type="evidence" value="ECO:0000318"/>
    <property type="project" value="GO_Central"/>
</dbReference>
<dbReference type="Gene3D" id="2.30.30.140">
    <property type="match status" value="7"/>
</dbReference>
<feature type="compositionally biased region" description="Basic and acidic residues" evidence="1">
    <location>
        <begin position="657"/>
        <end position="692"/>
    </location>
</feature>
<feature type="compositionally biased region" description="Low complexity" evidence="1">
    <location>
        <begin position="1993"/>
        <end position="2002"/>
    </location>
</feature>
<feature type="compositionally biased region" description="Basic and acidic residues" evidence="1">
    <location>
        <begin position="2029"/>
        <end position="2040"/>
    </location>
</feature>
<dbReference type="PANTHER" id="PTHR22948">
    <property type="entry name" value="TUDOR DOMAIN CONTAINING PROTEIN"/>
    <property type="match status" value="1"/>
</dbReference>
<feature type="region of interest" description="Disordered" evidence="1">
    <location>
        <begin position="1987"/>
        <end position="2040"/>
    </location>
</feature>
<dbReference type="OMA" id="CSQYIVL"/>
<keyword evidence="4" id="KW-1185">Reference proteome</keyword>
<evidence type="ECO:0000256" key="1">
    <source>
        <dbReference type="SAM" id="MobiDB-lite"/>
    </source>
</evidence>
<dbReference type="CDD" id="cd20379">
    <property type="entry name" value="Tudor_dTUD-like"/>
    <property type="match status" value="2"/>
</dbReference>
<feature type="domain" description="Tudor" evidence="2">
    <location>
        <begin position="1276"/>
        <end position="1335"/>
    </location>
</feature>
<feature type="compositionally biased region" description="Polar residues" evidence="1">
    <location>
        <begin position="633"/>
        <end position="654"/>
    </location>
</feature>
<dbReference type="SMART" id="SM00333">
    <property type="entry name" value="TUDOR"/>
    <property type="match status" value="7"/>
</dbReference>
<feature type="compositionally biased region" description="Basic and acidic residues" evidence="1">
    <location>
        <begin position="706"/>
        <end position="717"/>
    </location>
</feature>
<dbReference type="FunFam" id="2.30.30.140:FF:000018">
    <property type="entry name" value="Serine/threonine-protein kinase 31"/>
    <property type="match status" value="1"/>
</dbReference>
<dbReference type="Gene3D" id="2.40.50.90">
    <property type="match status" value="6"/>
</dbReference>
<evidence type="ECO:0000259" key="2">
    <source>
        <dbReference type="PROSITE" id="PS50304"/>
    </source>
</evidence>
<feature type="region of interest" description="Disordered" evidence="1">
    <location>
        <begin position="608"/>
        <end position="923"/>
    </location>
</feature>
<dbReference type="STRING" id="7070.D6WEA3"/>
<dbReference type="SUPFAM" id="SSF63748">
    <property type="entry name" value="Tudor/PWWP/MBT"/>
    <property type="match status" value="7"/>
</dbReference>
<feature type="compositionally biased region" description="Basic and acidic residues" evidence="1">
    <location>
        <begin position="725"/>
        <end position="748"/>
    </location>
</feature>
<dbReference type="PROSITE" id="PS50304">
    <property type="entry name" value="TUDOR"/>
    <property type="match status" value="7"/>
</dbReference>
<feature type="domain" description="Tudor" evidence="2">
    <location>
        <begin position="464"/>
        <end position="523"/>
    </location>
</feature>
<dbReference type="GO" id="GO:0030719">
    <property type="term" value="P:P granule organization"/>
    <property type="evidence" value="ECO:0000318"/>
    <property type="project" value="GO_Central"/>
</dbReference>
<reference evidence="3 4" key="2">
    <citation type="journal article" date="2010" name="Nucleic Acids Res.">
        <title>BeetleBase in 2010: revisions to provide comprehensive genomic information for Tribolium castaneum.</title>
        <authorList>
            <person name="Kim H.S."/>
            <person name="Murphy T."/>
            <person name="Xia J."/>
            <person name="Caragea D."/>
            <person name="Park Y."/>
            <person name="Beeman R.W."/>
            <person name="Lorenzen M.D."/>
            <person name="Butcher S."/>
            <person name="Manak J.R."/>
            <person name="Brown S.J."/>
        </authorList>
    </citation>
    <scope>GENOME REANNOTATION</scope>
    <source>
        <strain evidence="3 4">Georgia GA2</strain>
    </source>
</reference>
<feature type="compositionally biased region" description="Basic and acidic residues" evidence="1">
    <location>
        <begin position="2003"/>
        <end position="2017"/>
    </location>
</feature>
<feature type="domain" description="Tudor" evidence="2">
    <location>
        <begin position="992"/>
        <end position="1050"/>
    </location>
</feature>
<feature type="compositionally biased region" description="Polar residues" evidence="1">
    <location>
        <begin position="749"/>
        <end position="765"/>
    </location>
</feature>
<feature type="region of interest" description="Disordered" evidence="1">
    <location>
        <begin position="1842"/>
        <end position="1873"/>
    </location>
</feature>
<reference evidence="3 4" key="1">
    <citation type="journal article" date="2008" name="Nature">
        <title>The genome of the model beetle and pest Tribolium castaneum.</title>
        <authorList>
            <consortium name="Tribolium Genome Sequencing Consortium"/>
            <person name="Richards S."/>
            <person name="Gibbs R.A."/>
            <person name="Weinstock G.M."/>
            <person name="Brown S.J."/>
            <person name="Denell R."/>
            <person name="Beeman R.W."/>
            <person name="Gibbs R."/>
            <person name="Beeman R.W."/>
            <person name="Brown S.J."/>
            <person name="Bucher G."/>
            <person name="Friedrich M."/>
            <person name="Grimmelikhuijzen C.J."/>
            <person name="Klingler M."/>
            <person name="Lorenzen M."/>
            <person name="Richards S."/>
            <person name="Roth S."/>
            <person name="Schroder R."/>
            <person name="Tautz D."/>
            <person name="Zdobnov E.M."/>
            <person name="Muzny D."/>
            <person name="Gibbs R.A."/>
            <person name="Weinstock G.M."/>
            <person name="Attaway T."/>
            <person name="Bell S."/>
            <person name="Buhay C.J."/>
            <person name="Chandrabose M.N."/>
            <person name="Chavez D."/>
            <person name="Clerk-Blankenburg K.P."/>
            <person name="Cree A."/>
            <person name="Dao M."/>
            <person name="Davis C."/>
            <person name="Chacko J."/>
            <person name="Dinh H."/>
            <person name="Dugan-Rocha S."/>
            <person name="Fowler G."/>
            <person name="Garner T.T."/>
            <person name="Garnes J."/>
            <person name="Gnirke A."/>
            <person name="Hawes A."/>
            <person name="Hernandez J."/>
            <person name="Hines S."/>
            <person name="Holder M."/>
            <person name="Hume J."/>
            <person name="Jhangiani S.N."/>
            <person name="Joshi V."/>
            <person name="Khan Z.M."/>
            <person name="Jackson L."/>
            <person name="Kovar C."/>
            <person name="Kowis A."/>
            <person name="Lee S."/>
            <person name="Lewis L.R."/>
            <person name="Margolis J."/>
            <person name="Morgan M."/>
            <person name="Nazareth L.V."/>
            <person name="Nguyen N."/>
            <person name="Okwuonu G."/>
            <person name="Parker D."/>
            <person name="Richards S."/>
            <person name="Ruiz S.J."/>
            <person name="Santibanez J."/>
            <person name="Savard J."/>
            <person name="Scherer S.E."/>
            <person name="Schneider B."/>
            <person name="Sodergren E."/>
            <person name="Tautz D."/>
            <person name="Vattahil S."/>
            <person name="Villasana D."/>
            <person name="White C.S."/>
            <person name="Wright R."/>
            <person name="Park Y."/>
            <person name="Beeman R.W."/>
            <person name="Lord J."/>
            <person name="Oppert B."/>
            <person name="Lorenzen M."/>
            <person name="Brown S."/>
            <person name="Wang L."/>
            <person name="Savard J."/>
            <person name="Tautz D."/>
            <person name="Richards S."/>
            <person name="Weinstock G."/>
            <person name="Gibbs R.A."/>
            <person name="Liu Y."/>
            <person name="Worley K."/>
            <person name="Weinstock G."/>
            <person name="Elsik C.G."/>
            <person name="Reese J.T."/>
            <person name="Elhaik E."/>
            <person name="Landan G."/>
            <person name="Graur D."/>
            <person name="Arensburger P."/>
            <person name="Atkinson P."/>
            <person name="Beeman R.W."/>
            <person name="Beidler J."/>
            <person name="Brown S.J."/>
            <person name="Demuth J.P."/>
            <person name="Drury D.W."/>
            <person name="Du Y.Z."/>
            <person name="Fujiwara H."/>
            <person name="Lorenzen M."/>
            <person name="Maselli V."/>
            <person name="Osanai M."/>
            <person name="Park Y."/>
            <person name="Robertson H.M."/>
            <person name="Tu Z."/>
            <person name="Wang J.J."/>
            <person name="Wang S."/>
            <person name="Richards S."/>
            <person name="Song H."/>
            <person name="Zhang L."/>
            <person name="Sodergren E."/>
            <person name="Werner D."/>
            <person name="Stanke M."/>
            <person name="Morgenstern B."/>
            <person name="Solovyev V."/>
            <person name="Kosarev P."/>
            <person name="Brown G."/>
            <person name="Chen H.C."/>
            <person name="Ermolaeva O."/>
            <person name="Hlavina W."/>
            <person name="Kapustin Y."/>
            <person name="Kiryutin B."/>
            <person name="Kitts P."/>
            <person name="Maglott D."/>
            <person name="Pruitt K."/>
            <person name="Sapojnikov V."/>
            <person name="Souvorov A."/>
            <person name="Mackey A.J."/>
            <person name="Waterhouse R.M."/>
            <person name="Wyder S."/>
            <person name="Zdobnov E.M."/>
            <person name="Zdobnov E.M."/>
            <person name="Wyder S."/>
            <person name="Kriventseva E.V."/>
            <person name="Kadowaki T."/>
            <person name="Bork P."/>
            <person name="Aranda M."/>
            <person name="Bao R."/>
            <person name="Beermann A."/>
            <person name="Berns N."/>
            <person name="Bolognesi R."/>
            <person name="Bonneton F."/>
            <person name="Bopp D."/>
            <person name="Brown S.J."/>
            <person name="Bucher G."/>
            <person name="Butts T."/>
            <person name="Chaumot A."/>
            <person name="Denell R.E."/>
            <person name="Ferrier D.E."/>
            <person name="Friedrich M."/>
            <person name="Gordon C.M."/>
            <person name="Jindra M."/>
            <person name="Klingler M."/>
            <person name="Lan Q."/>
            <person name="Lattorff H.M."/>
            <person name="Laudet V."/>
            <person name="von Levetsow C."/>
            <person name="Liu Z."/>
            <person name="Lutz R."/>
            <person name="Lynch J.A."/>
            <person name="da Fonseca R.N."/>
            <person name="Posnien N."/>
            <person name="Reuter R."/>
            <person name="Roth S."/>
            <person name="Savard J."/>
            <person name="Schinko J.B."/>
            <person name="Schmitt C."/>
            <person name="Schoppmeier M."/>
            <person name="Schroder R."/>
            <person name="Shippy T.D."/>
            <person name="Simonnet F."/>
            <person name="Marques-Souza H."/>
            <person name="Tautz D."/>
            <person name="Tomoyasu Y."/>
            <person name="Trauner J."/>
            <person name="Van der Zee M."/>
            <person name="Vervoort M."/>
            <person name="Wittkopp N."/>
            <person name="Wimmer E.A."/>
            <person name="Yang X."/>
            <person name="Jones A.K."/>
            <person name="Sattelle D.B."/>
            <person name="Ebert P.R."/>
            <person name="Nelson D."/>
            <person name="Scott J.G."/>
            <person name="Beeman R.W."/>
            <person name="Muthukrishnan S."/>
            <person name="Kramer K.J."/>
            <person name="Arakane Y."/>
            <person name="Beeman R.W."/>
            <person name="Zhu Q."/>
            <person name="Hogenkamp D."/>
            <person name="Dixit R."/>
            <person name="Oppert B."/>
            <person name="Jiang H."/>
            <person name="Zou Z."/>
            <person name="Marshall J."/>
            <person name="Elpidina E."/>
            <person name="Vinokurov K."/>
            <person name="Oppert C."/>
            <person name="Zou Z."/>
            <person name="Evans J."/>
            <person name="Lu Z."/>
            <person name="Zhao P."/>
            <person name="Sumathipala N."/>
            <person name="Altincicek B."/>
            <person name="Vilcinskas A."/>
            <person name="Williams M."/>
            <person name="Hultmark D."/>
            <person name="Hetru C."/>
            <person name="Jiang H."/>
            <person name="Grimmelikhuijzen C.J."/>
            <person name="Hauser F."/>
            <person name="Cazzamali G."/>
            <person name="Williamson M."/>
            <person name="Park Y."/>
            <person name="Li B."/>
            <person name="Tanaka Y."/>
            <person name="Predel R."/>
            <person name="Neupert S."/>
            <person name="Schachtner J."/>
            <person name="Verleyen P."/>
            <person name="Raible F."/>
            <person name="Bork P."/>
            <person name="Friedrich M."/>
            <person name="Walden K.K."/>
            <person name="Robertson H.M."/>
            <person name="Angeli S."/>
            <person name="Foret S."/>
            <person name="Bucher G."/>
            <person name="Schuetz S."/>
            <person name="Maleszka R."/>
            <person name="Wimmer E.A."/>
            <person name="Beeman R.W."/>
            <person name="Lorenzen M."/>
            <person name="Tomoyasu Y."/>
            <person name="Miller S.C."/>
            <person name="Grossmann D."/>
            <person name="Bucher G."/>
        </authorList>
    </citation>
    <scope>NUCLEOTIDE SEQUENCE [LARGE SCALE GENOMIC DNA]</scope>
    <source>
        <strain evidence="3 4">Georgia GA2</strain>
    </source>
</reference>
<name>D6WEA3_TRICA</name>
<evidence type="ECO:0000313" key="3">
    <source>
        <dbReference type="EMBL" id="EFA01341.2"/>
    </source>
</evidence>
<organism evidence="3 4">
    <name type="scientific">Tribolium castaneum</name>
    <name type="common">Red flour beetle</name>
    <dbReference type="NCBI Taxonomy" id="7070"/>
    <lineage>
        <taxon>Eukaryota</taxon>
        <taxon>Metazoa</taxon>
        <taxon>Ecdysozoa</taxon>
        <taxon>Arthropoda</taxon>
        <taxon>Hexapoda</taxon>
        <taxon>Insecta</taxon>
        <taxon>Pterygota</taxon>
        <taxon>Neoptera</taxon>
        <taxon>Endopterygota</taxon>
        <taxon>Coleoptera</taxon>
        <taxon>Polyphaga</taxon>
        <taxon>Cucujiformia</taxon>
        <taxon>Tenebrionidae</taxon>
        <taxon>Tenebrionidae incertae sedis</taxon>
        <taxon>Tribolium</taxon>
    </lineage>
</organism>
<dbReference type="InterPro" id="IPR035437">
    <property type="entry name" value="SNase_OB-fold_sf"/>
</dbReference>
<feature type="compositionally biased region" description="Polar residues" evidence="1">
    <location>
        <begin position="693"/>
        <end position="705"/>
    </location>
</feature>
<dbReference type="InterPro" id="IPR050621">
    <property type="entry name" value="Tudor_domain_containing"/>
</dbReference>
<evidence type="ECO:0000313" key="4">
    <source>
        <dbReference type="Proteomes" id="UP000007266"/>
    </source>
</evidence>
<dbReference type="PANTHER" id="PTHR22948:SF29">
    <property type="entry name" value="FI02030P-RELATED"/>
    <property type="match status" value="1"/>
</dbReference>
<gene>
    <name evidence="3" type="primary">AUGUSTUS-3.0.2_03753</name>
    <name evidence="3" type="ORF">TcasGA2_TC003753</name>
</gene>
<feature type="domain" description="Tudor" evidence="2">
    <location>
        <begin position="56"/>
        <end position="116"/>
    </location>
</feature>
<feature type="compositionally biased region" description="Basic and acidic residues" evidence="1">
    <location>
        <begin position="868"/>
        <end position="877"/>
    </location>
</feature>
<feature type="domain" description="Tudor" evidence="2">
    <location>
        <begin position="1634"/>
        <end position="1692"/>
    </location>
</feature>
<dbReference type="GO" id="GO:0043186">
    <property type="term" value="C:P granule"/>
    <property type="evidence" value="ECO:0000318"/>
    <property type="project" value="GO_Central"/>
</dbReference>
<dbReference type="HOGENOM" id="CLU_001245_0_0_1"/>
<dbReference type="EMBL" id="KQ971326">
    <property type="protein sequence ID" value="EFA01341.2"/>
    <property type="molecule type" value="Genomic_DNA"/>
</dbReference>
<feature type="compositionally biased region" description="Basic and acidic residues" evidence="1">
    <location>
        <begin position="784"/>
        <end position="829"/>
    </location>
</feature>
<dbReference type="InterPro" id="IPR002999">
    <property type="entry name" value="Tudor"/>
</dbReference>
<dbReference type="Pfam" id="PF00567">
    <property type="entry name" value="TUDOR"/>
    <property type="match status" value="7"/>
</dbReference>
<feature type="domain" description="Tudor" evidence="2">
    <location>
        <begin position="1452"/>
        <end position="1512"/>
    </location>
</feature>
<dbReference type="FunCoup" id="D6WEA3">
    <property type="interactions" value="206"/>
</dbReference>
<dbReference type="InParanoid" id="D6WEA3"/>
<sequence>METQPNCLFITYVEKEGPFLKVWGQTDKNTSLYIEQVLHSFTPQFDNGLCIPRPDALQIGILCCAKYKDSKYYRARITSLNYLHNRYIEVNFVDYGHQDVVPVSNIRSLEGFDTAFVSLQPQASSFLLAEAVCPRGEWNEAYLEEICKEIRYTEVNFSIVAQVTKHYLVRLFVGVNDLAIVLISKGLMRNTSLTTQEAVLLSMMPRAPLQPPPIQQQSIATYKAFTLEPGSQYEVYVSYVTDGPCNFSVQLKQSEEVLGKLMKEINSMTLTPIEGIPIPGTVCLARCTEDGHICRAVVTNEVDGQFKVFYVDFGNFEVIPLESLYEIPFKFVIPKVMAIRFALAGVEKSTVTLEMQCAFKQFVDNRLIHMKVMPMTTRTSLPRCELWDPESGISALDIVTKAALSNYPDHITLHRGFSQTVKISYVFSCNRFYVQLKAKQDELLRLMLDIQVLCNEAETLNSNTIKVGLPCYALYEGDQQWYRSQIVEVLGAGQVKVHYVDYGNEEVVSMNLLKPIEGKQLTKMRPQAIECCLNGYQNMEPDLERDNLLEELILEHEFTMKVVEMQGRKALVELIDSANYNVASLLLDKIAVTRSQVSPMLVQAGNKIEHRKYSQPFNSRESSQRTEQRKPGSRNSFDSEPDENNTWRQNNKGFNKNYDRNKRDELNDSTDSERHSTKGFNRNDRNRNESRNTEGSWKQNSGFNKSQDRFNKDRNNRNNDWGGSGDERKNFREKDSWGGDRNNDRQNNSKESWGGNDQQNSNSPNDGWGSSKENYRQNYNSRGNKGDWDNNRENDKRNFNSRENNDWGDRKGFQPRDRDNFKPRKRFEDGNNDWNNGDKDSSQPWKKSEDGGGDWNADSTHRSGGGFKKREFKREASELSSSGSEKSFRKGGNFRNNKPDFRKPNRSPRGNFGGDSGDGWNTGASTATEVLNAAPSTAKFTILNVDNTEANVVISWFHNPSQFYCQIESTQDEFKRMMEEIQQAYKGRQAGTATVGAPVIGLFPEDRVLYRAKVLETLGSQYKVYYVDFGNVSVIDKVWPIEKRFMELPAQAICCKLRGIDPPTDTWPEANNYGQYFDKKQFFCKFVSTEDTRVAIELKYDNEDIASLLLKDGLAKACVTPPEPELPLLIGQQFRALLLSVNSLGDFLMSLQNGAVLKCSVFNLSASTETWEDSLKEKINHILIVYVDDLKEDRLEVTLYDENGAKIKLINNDEGAYESVELLCPYLILSSQISGEIAHIEQTTVYLQPADCAENIQYFLNSAFEYYESFTLEEPLTPTEGFVYAVKSPDTNWYRGRVVSLDDNKQVTVNYIDYGNSEQVNFDALRELTAEFMTIPILCVPITIKGVTEELIGEFVSINLTFTETGLEGTLQEKEVTVVPTEDKQIEKKATDVTEKPNLEEVAQTTCGTQVVLSHTDSPSDFYLQLAESIEGIEELQARLQELAPEMTDIENPVIGVLCAAPYSVDQQWYRAQVLDADSDITTVRFVDYGNTDVLDNHTTRVKTLPTDLLSLEVHATRCRLKIKPIDEEWTSVASERFEQLASVENLTAQFISQDEKTNYVELYSDGTNVREILIAENLALPDEVVPEASSTVGFVSHLNSPSEFWIQFENCVEGLEWVAEQLSGAENFPELEDLAPGVLCAALFPDDQMWYRARILSNTVAGIEVLFVDYGNSCTSCSLRDLPEDLVMLPPLAQKCSLQKPEGLTVWGPEMVRKFVEIAADGQTTFHVNKLSTGETASVVLLLDGVDVTTLIVPQTEEVSVKSFEGLDEIVLVKKGGEEMQTKFKLEPLPDGVWSEDSVKKFAEMNNNGTTVFQAEFVSDDMIRLYLGLNDIRLELNGIKTTTPTSSPLKTRTTDTHSTHETSTSSTEANLDGNEGFVKGLVAEIIENSTNLHECVEEDVCDEECIDIIKSLLTDIIEESTNLIETTQSTNHELNVELIENAVQSEEKEFESKSSEKVPVAETVTMEDEKKETEAVTPEEVPTVIEKKEAETVTSEEVSTVSEKKEAEKPAEDIKTTEAVVASDNSENQDKPEVKENDQ</sequence>
<dbReference type="Proteomes" id="UP000007266">
    <property type="component" value="Linkage group 3"/>
</dbReference>
<dbReference type="OrthoDB" id="9989103at2759"/>